<dbReference type="EMBL" id="JAEFBJ010000001">
    <property type="protein sequence ID" value="KAG7653096.1"/>
    <property type="molecule type" value="Genomic_DNA"/>
</dbReference>
<dbReference type="OrthoDB" id="1067852at2759"/>
<dbReference type="PANTHER" id="PTHR14379:SF3">
    <property type="entry name" value="MEIOSIS REGULATOR AND MRNA STABILITY FACTOR 1"/>
    <property type="match status" value="1"/>
</dbReference>
<protein>
    <submittedName>
        <fullName evidence="3">NYN domain limkain-b1-type</fullName>
    </submittedName>
</protein>
<sequence length="249" mass="28314">MAPIYFPANTRVFWDVLDFPVPENRNLDSFYSKVKHALRIEGYIGDLSIHAYGGVDAKWIDFYSSKIELVHRAAEKHVRLSKMLVDMLYWAFYNLMDERPNNETNFLIVAKDIPEKNTDFFNVLATLMAREYNVSLVVPDGFPPKQLPPHSTVEYAWHWTTLFDGGHPIEDSDSEEEDVAENCQNTDDGSSHCADEKTYDAGSPMDWYFKETLGSHGADKRQNTDDGSSHGALKRVSASEEGSYDEDAI</sequence>
<dbReference type="CDD" id="cd10910">
    <property type="entry name" value="PIN_limkain_b1_N_like"/>
    <property type="match status" value="1"/>
</dbReference>
<accession>A0A8T2H0J5</accession>
<dbReference type="GO" id="GO:0005777">
    <property type="term" value="C:peroxisome"/>
    <property type="evidence" value="ECO:0007669"/>
    <property type="project" value="InterPro"/>
</dbReference>
<dbReference type="Proteomes" id="UP000694251">
    <property type="component" value="Chromosome 1"/>
</dbReference>
<name>A0A8T2H0J5_ARASU</name>
<reference evidence="3 4" key="1">
    <citation type="submission" date="2020-12" db="EMBL/GenBank/DDBJ databases">
        <title>Concerted genomic and epigenomic changes stabilize Arabidopsis allopolyploids.</title>
        <authorList>
            <person name="Chen Z."/>
        </authorList>
    </citation>
    <scope>NUCLEOTIDE SEQUENCE [LARGE SCALE GENOMIC DNA]</scope>
    <source>
        <strain evidence="3">As9502</strain>
        <tissue evidence="3">Leaf</tissue>
    </source>
</reference>
<feature type="region of interest" description="Disordered" evidence="1">
    <location>
        <begin position="210"/>
        <end position="249"/>
    </location>
</feature>
<dbReference type="GO" id="GO:0010468">
    <property type="term" value="P:regulation of gene expression"/>
    <property type="evidence" value="ECO:0007669"/>
    <property type="project" value="InterPro"/>
</dbReference>
<evidence type="ECO:0000313" key="3">
    <source>
        <dbReference type="EMBL" id="KAG7653096.1"/>
    </source>
</evidence>
<feature type="domain" description="NYN" evidence="2">
    <location>
        <begin position="10"/>
        <end position="139"/>
    </location>
</feature>
<keyword evidence="4" id="KW-1185">Reference proteome</keyword>
<evidence type="ECO:0000313" key="4">
    <source>
        <dbReference type="Proteomes" id="UP000694251"/>
    </source>
</evidence>
<dbReference type="Pfam" id="PF01936">
    <property type="entry name" value="NYN"/>
    <property type="match status" value="1"/>
</dbReference>
<proteinExistence type="predicted"/>
<dbReference type="InterPro" id="IPR024768">
    <property type="entry name" value="Marf1"/>
</dbReference>
<dbReference type="PANTHER" id="PTHR14379">
    <property type="entry name" value="LIMKAIN B LKAP"/>
    <property type="match status" value="1"/>
</dbReference>
<comment type="caution">
    <text evidence="3">The sequence shown here is derived from an EMBL/GenBank/DDBJ whole genome shotgun (WGS) entry which is preliminary data.</text>
</comment>
<evidence type="ECO:0000256" key="1">
    <source>
        <dbReference type="SAM" id="MobiDB-lite"/>
    </source>
</evidence>
<dbReference type="AlphaFoldDB" id="A0A8T2H0J5"/>
<organism evidence="3 4">
    <name type="scientific">Arabidopsis suecica</name>
    <name type="common">Swedish thale-cress</name>
    <name type="synonym">Cardaminopsis suecica</name>
    <dbReference type="NCBI Taxonomy" id="45249"/>
    <lineage>
        <taxon>Eukaryota</taxon>
        <taxon>Viridiplantae</taxon>
        <taxon>Streptophyta</taxon>
        <taxon>Embryophyta</taxon>
        <taxon>Tracheophyta</taxon>
        <taxon>Spermatophyta</taxon>
        <taxon>Magnoliopsida</taxon>
        <taxon>eudicotyledons</taxon>
        <taxon>Gunneridae</taxon>
        <taxon>Pentapetalae</taxon>
        <taxon>rosids</taxon>
        <taxon>malvids</taxon>
        <taxon>Brassicales</taxon>
        <taxon>Brassicaceae</taxon>
        <taxon>Camelineae</taxon>
        <taxon>Arabidopsis</taxon>
    </lineage>
</organism>
<dbReference type="GO" id="GO:0004540">
    <property type="term" value="F:RNA nuclease activity"/>
    <property type="evidence" value="ECO:0007669"/>
    <property type="project" value="InterPro"/>
</dbReference>
<evidence type="ECO:0000259" key="2">
    <source>
        <dbReference type="Pfam" id="PF01936"/>
    </source>
</evidence>
<dbReference type="InterPro" id="IPR021139">
    <property type="entry name" value="NYN"/>
</dbReference>
<gene>
    <name evidence="3" type="ORF">ISN44_As01g004090</name>
</gene>
<feature type="compositionally biased region" description="Basic and acidic residues" evidence="1">
    <location>
        <begin position="217"/>
        <end position="228"/>
    </location>
</feature>